<evidence type="ECO:0000256" key="1">
    <source>
        <dbReference type="SAM" id="MobiDB-lite"/>
    </source>
</evidence>
<comment type="caution">
    <text evidence="2">The sequence shown here is derived from an EMBL/GenBank/DDBJ whole genome shotgun (WGS) entry which is preliminary data.</text>
</comment>
<evidence type="ECO:0000313" key="3">
    <source>
        <dbReference type="Proteomes" id="UP000076744"/>
    </source>
</evidence>
<gene>
    <name evidence="2" type="ORF">ISF_06744</name>
</gene>
<name>A0A167R2A7_CORFA</name>
<protein>
    <submittedName>
        <fullName evidence="2">Uncharacterized protein</fullName>
    </submittedName>
</protein>
<dbReference type="OrthoDB" id="4177740at2759"/>
<dbReference type="EMBL" id="AZHB01000018">
    <property type="protein sequence ID" value="OAA58205.1"/>
    <property type="molecule type" value="Genomic_DNA"/>
</dbReference>
<dbReference type="GeneID" id="30023036"/>
<evidence type="ECO:0000313" key="2">
    <source>
        <dbReference type="EMBL" id="OAA58205.1"/>
    </source>
</evidence>
<dbReference type="Proteomes" id="UP000076744">
    <property type="component" value="Unassembled WGS sequence"/>
</dbReference>
<keyword evidence="3" id="KW-1185">Reference proteome</keyword>
<dbReference type="AlphaFoldDB" id="A0A167R2A7"/>
<feature type="region of interest" description="Disordered" evidence="1">
    <location>
        <begin position="310"/>
        <end position="329"/>
    </location>
</feature>
<accession>A0A167R2A7</accession>
<dbReference type="RefSeq" id="XP_018702388.1">
    <property type="nucleotide sequence ID" value="XM_018850348.1"/>
</dbReference>
<sequence>MACLAKPLDTDAVAPARLALEHSQLERLTKMYGCLLANTRETVSDEELDSLGICRGASFDVDNLGARETRDASALFFSPCDWTQGSLEWESYPSSWGAGWIDCADGLPSLWSPLMCGEYRFKWSKARLLALETISKNVWRPPVRDEPERPKICLDDEIKERIGLELPWYQFRGNGRYRKHEYSGAWAYFVEAAADKPHSVCVMVDSSHPEEGVAIRSEVLAAVRMTEFQVHGACYTHHFVKPVLVCTYFGNETARLTQAHFDMKRNMLVLRQSRVLDLSGEEPPPDAWLMLRWMASGPVGQTLYQPLTTLPAAPDGDGAKRPPQMTVAG</sequence>
<reference evidence="2 3" key="1">
    <citation type="journal article" date="2016" name="Genome Biol. Evol.">
        <title>Divergent and convergent evolution of fungal pathogenicity.</title>
        <authorList>
            <person name="Shang Y."/>
            <person name="Xiao G."/>
            <person name="Zheng P."/>
            <person name="Cen K."/>
            <person name="Zhan S."/>
            <person name="Wang C."/>
        </authorList>
    </citation>
    <scope>NUCLEOTIDE SEQUENCE [LARGE SCALE GENOMIC DNA]</scope>
    <source>
        <strain evidence="2 3">ARSEF 2679</strain>
    </source>
</reference>
<dbReference type="STRING" id="1081104.A0A167R2A7"/>
<proteinExistence type="predicted"/>
<organism evidence="2 3">
    <name type="scientific">Cordyceps fumosorosea (strain ARSEF 2679)</name>
    <name type="common">Isaria fumosorosea</name>
    <dbReference type="NCBI Taxonomy" id="1081104"/>
    <lineage>
        <taxon>Eukaryota</taxon>
        <taxon>Fungi</taxon>
        <taxon>Dikarya</taxon>
        <taxon>Ascomycota</taxon>
        <taxon>Pezizomycotina</taxon>
        <taxon>Sordariomycetes</taxon>
        <taxon>Hypocreomycetidae</taxon>
        <taxon>Hypocreales</taxon>
        <taxon>Cordycipitaceae</taxon>
        <taxon>Cordyceps</taxon>
    </lineage>
</organism>